<evidence type="ECO:0000313" key="2">
    <source>
        <dbReference type="EMBL" id="AFK57282.1"/>
    </source>
</evidence>
<feature type="chain" id="PRO_5003679889" evidence="1">
    <location>
        <begin position="30"/>
        <end position="327"/>
    </location>
</feature>
<protein>
    <submittedName>
        <fullName evidence="2">TRAP transporter solute receptor, TAXI family</fullName>
    </submittedName>
</protein>
<evidence type="ECO:0000313" key="3">
    <source>
        <dbReference type="Proteomes" id="UP000005258"/>
    </source>
</evidence>
<dbReference type="EMBL" id="CP003239">
    <property type="protein sequence ID" value="AFK57282.1"/>
    <property type="molecule type" value="Genomic_DNA"/>
</dbReference>
<accession>I3TWZ4</accession>
<feature type="signal peptide" evidence="1">
    <location>
        <begin position="1"/>
        <end position="29"/>
    </location>
</feature>
<dbReference type="Pfam" id="PF16868">
    <property type="entry name" value="NMT1_3"/>
    <property type="match status" value="1"/>
</dbReference>
<dbReference type="InterPro" id="IPR011852">
    <property type="entry name" value="TRAP_TAXI"/>
</dbReference>
<dbReference type="HOGENOM" id="CLU_033215_0_1_5"/>
<dbReference type="Proteomes" id="UP000005258">
    <property type="component" value="Plasmid pTM3"/>
</dbReference>
<dbReference type="KEGG" id="tmo:TMO_c0672"/>
<dbReference type="SUPFAM" id="SSF53850">
    <property type="entry name" value="Periplasmic binding protein-like II"/>
    <property type="match status" value="1"/>
</dbReference>
<geneLocation type="plasmid" evidence="2 3">
    <name>pTM3</name>
</geneLocation>
<sequence length="327" mass="34086">MDRNQLLATCRIATLAVTACFATTVPLHAEDKPRNLTIFTSVSGSSWYGIGAGMAEIFAKNGVPANPELGAGLSNVANVGYHKGELGFTVAPALTVAARGQPPFPEPIRNVRVVAGLSSSLMHVFVRQDAGIAALGDLAGRSFMTQRPGTISAIVFEAALKSVGLGSGDLRLSSGDLNEQTDAMKDGRVEGMISVASYPSSWGNELANTVPLRLLPVDDAAFAKLKSDMPTLGRAVIGGGVYAGQDSDVATVSAQMVVVAADDMPDGEAYWIAKTLTENLEALKKVHGSFQDLTVSDLANVAGGHLHPGAEKYYRETGAINETGAIK</sequence>
<keyword evidence="2" id="KW-0675">Receptor</keyword>
<gene>
    <name evidence="2" type="ordered locus">TMO_c0672</name>
</gene>
<keyword evidence="2" id="KW-0614">Plasmid</keyword>
<dbReference type="RefSeq" id="WP_014748271.1">
    <property type="nucleotide sequence ID" value="NC_017958.1"/>
</dbReference>
<reference evidence="2 3" key="1">
    <citation type="journal article" date="2012" name="J. Am. Chem. Soc.">
        <title>Bacterial biosynthesis and maturation of the didemnin anti-cancer agents.</title>
        <authorList>
            <person name="Xu Y."/>
            <person name="Kersten R.D."/>
            <person name="Nam S.J."/>
            <person name="Lu L."/>
            <person name="Al-Suwailem A.M."/>
            <person name="Zheng H."/>
            <person name="Fenical W."/>
            <person name="Dorrestein P.C."/>
            <person name="Moore B.S."/>
            <person name="Qian P.Y."/>
        </authorList>
    </citation>
    <scope>NUCLEOTIDE SEQUENCE [LARGE SCALE GENOMIC DNA]</scope>
    <source>
        <strain evidence="2 3">KA081020-065</strain>
    </source>
</reference>
<organism evidence="2 3">
    <name type="scientific">Tistrella mobilis (strain KA081020-065)</name>
    <dbReference type="NCBI Taxonomy" id="1110502"/>
    <lineage>
        <taxon>Bacteria</taxon>
        <taxon>Pseudomonadati</taxon>
        <taxon>Pseudomonadota</taxon>
        <taxon>Alphaproteobacteria</taxon>
        <taxon>Geminicoccales</taxon>
        <taxon>Geminicoccaceae</taxon>
        <taxon>Tistrella</taxon>
    </lineage>
</organism>
<dbReference type="PANTHER" id="PTHR42941:SF1">
    <property type="entry name" value="SLL1037 PROTEIN"/>
    <property type="match status" value="1"/>
</dbReference>
<dbReference type="PANTHER" id="PTHR42941">
    <property type="entry name" value="SLL1037 PROTEIN"/>
    <property type="match status" value="1"/>
</dbReference>
<dbReference type="NCBIfam" id="TIGR02122">
    <property type="entry name" value="TRAP_TAXI"/>
    <property type="match status" value="1"/>
</dbReference>
<keyword evidence="1" id="KW-0732">Signal</keyword>
<proteinExistence type="predicted"/>
<dbReference type="AlphaFoldDB" id="I3TWZ4"/>
<keyword evidence="3" id="KW-1185">Reference proteome</keyword>
<dbReference type="PATRIC" id="fig|1110502.3.peg.5547"/>
<name>I3TWZ4_TISMK</name>
<dbReference type="Gene3D" id="3.40.190.10">
    <property type="entry name" value="Periplasmic binding protein-like II"/>
    <property type="match status" value="2"/>
</dbReference>
<evidence type="ECO:0000256" key="1">
    <source>
        <dbReference type="SAM" id="SignalP"/>
    </source>
</evidence>